<protein>
    <submittedName>
        <fullName evidence="2">Uncharacterized protein</fullName>
    </submittedName>
</protein>
<evidence type="ECO:0000256" key="1">
    <source>
        <dbReference type="SAM" id="MobiDB-lite"/>
    </source>
</evidence>
<evidence type="ECO:0000313" key="3">
    <source>
        <dbReference type="Proteomes" id="UP001201980"/>
    </source>
</evidence>
<accession>A0AAD5RUE6</accession>
<evidence type="ECO:0000313" key="2">
    <source>
        <dbReference type="EMBL" id="KAJ2904345.1"/>
    </source>
</evidence>
<gene>
    <name evidence="2" type="ORF">MKZ38_008261</name>
</gene>
<dbReference type="Proteomes" id="UP001201980">
    <property type="component" value="Unassembled WGS sequence"/>
</dbReference>
<dbReference type="EMBL" id="JAKWBI020000056">
    <property type="protein sequence ID" value="KAJ2904345.1"/>
    <property type="molecule type" value="Genomic_DNA"/>
</dbReference>
<reference evidence="2" key="1">
    <citation type="submission" date="2022-07" db="EMBL/GenBank/DDBJ databases">
        <title>Draft genome sequence of Zalerion maritima ATCC 34329, a (micro)plastics degrading marine fungus.</title>
        <authorList>
            <person name="Paco A."/>
            <person name="Goncalves M.F.M."/>
            <person name="Rocha-Santos T.A.P."/>
            <person name="Alves A."/>
        </authorList>
    </citation>
    <scope>NUCLEOTIDE SEQUENCE</scope>
    <source>
        <strain evidence="2">ATCC 34329</strain>
    </source>
</reference>
<comment type="caution">
    <text evidence="2">The sequence shown here is derived from an EMBL/GenBank/DDBJ whole genome shotgun (WGS) entry which is preliminary data.</text>
</comment>
<organism evidence="2 3">
    <name type="scientific">Zalerion maritima</name>
    <dbReference type="NCBI Taxonomy" id="339359"/>
    <lineage>
        <taxon>Eukaryota</taxon>
        <taxon>Fungi</taxon>
        <taxon>Dikarya</taxon>
        <taxon>Ascomycota</taxon>
        <taxon>Pezizomycotina</taxon>
        <taxon>Sordariomycetes</taxon>
        <taxon>Lulworthiomycetidae</taxon>
        <taxon>Lulworthiales</taxon>
        <taxon>Lulworthiaceae</taxon>
        <taxon>Zalerion</taxon>
    </lineage>
</organism>
<sequence length="300" mass="32060">MSAPILRPWRPNVRLGGEIMGRAPSWPIYMRPGQPSIQRGNDDDDGGGGGGIGAFLFVEIAGADVGTLLPDHGWTWWLESPGQITNHLPWAVSVLEKEREPLVLVEKISRSEDPLPPPPPPNLGARRTVDDGLLDRSIDGVPSASETVVERRRIPQLSPSTGEASAGSILDERIGQRASEGSAAVELGAASMAPSGSPSASFFGRRSLVRKAAGQKVPQHREEPVGGGGGISQPEPWLRSWLAAALEAARKEMGEIWRKKEGEEDQEAESSPARKEGNQASDPFSSQVFFAVHGKPPPGM</sequence>
<feature type="region of interest" description="Disordered" evidence="1">
    <location>
        <begin position="256"/>
        <end position="300"/>
    </location>
</feature>
<keyword evidence="3" id="KW-1185">Reference proteome</keyword>
<feature type="region of interest" description="Disordered" evidence="1">
    <location>
        <begin position="142"/>
        <end position="170"/>
    </location>
</feature>
<dbReference type="AlphaFoldDB" id="A0AAD5RUE6"/>
<feature type="compositionally biased region" description="Polar residues" evidence="1">
    <location>
        <begin position="278"/>
        <end position="288"/>
    </location>
</feature>
<proteinExistence type="predicted"/>
<name>A0AAD5RUE6_9PEZI</name>
<feature type="region of interest" description="Disordered" evidence="1">
    <location>
        <begin position="213"/>
        <end position="236"/>
    </location>
</feature>